<dbReference type="GO" id="GO:0009228">
    <property type="term" value="P:thiamine biosynthetic process"/>
    <property type="evidence" value="ECO:0007669"/>
    <property type="project" value="InterPro"/>
</dbReference>
<dbReference type="HOGENOM" id="CLU_020520_0_2_2"/>
<dbReference type="GO" id="GO:0008902">
    <property type="term" value="F:hydroxymethylpyrimidine kinase activity"/>
    <property type="evidence" value="ECO:0007669"/>
    <property type="project" value="TreeGrafter"/>
</dbReference>
<dbReference type="InterPro" id="IPR029056">
    <property type="entry name" value="Ribokinase-like"/>
</dbReference>
<dbReference type="GO" id="GO:0008972">
    <property type="term" value="F:phosphomethylpyrimidine kinase activity"/>
    <property type="evidence" value="ECO:0007669"/>
    <property type="project" value="UniProtKB-EC"/>
</dbReference>
<dbReference type="Proteomes" id="UP000001901">
    <property type="component" value="Chromosome"/>
</dbReference>
<reference evidence="2 3" key="1">
    <citation type="journal article" date="2010" name="Stand. Genomic Sci.">
        <title>Complete genome sequence of Archaeoglobus profundus type strain (AV18).</title>
        <authorList>
            <person name="von Jan M."/>
            <person name="Lapidus A."/>
            <person name="Del Rio T.G."/>
            <person name="Copeland A."/>
            <person name="Tice H."/>
            <person name="Cheng J.F."/>
            <person name="Lucas S."/>
            <person name="Chen F."/>
            <person name="Nolan M."/>
            <person name="Goodwin L."/>
            <person name="Han C."/>
            <person name="Pitluck S."/>
            <person name="Liolios K."/>
            <person name="Ivanova N."/>
            <person name="Mavromatis K."/>
            <person name="Ovchinnikova G."/>
            <person name="Chertkov O."/>
            <person name="Pati A."/>
            <person name="Chen A."/>
            <person name="Palaniappan K."/>
            <person name="Land M."/>
            <person name="Hauser L."/>
            <person name="Chang Y.J."/>
            <person name="Jeffries C.D."/>
            <person name="Saunders E."/>
            <person name="Brettin T."/>
            <person name="Detter J.C."/>
            <person name="Chain P."/>
            <person name="Eichinger K."/>
            <person name="Huber H."/>
            <person name="Spring S."/>
            <person name="Rohde M."/>
            <person name="Goker M."/>
            <person name="Wirth R."/>
            <person name="Woyke T."/>
            <person name="Bristow J."/>
            <person name="Eisen J.A."/>
            <person name="Markowitz V."/>
            <person name="Hugenholtz P."/>
            <person name="Kyrpides N.C."/>
            <person name="Klenk H.P."/>
        </authorList>
    </citation>
    <scope>NUCLEOTIDE SEQUENCE [LARGE SCALE GENOMIC DNA]</scope>
    <source>
        <strain evidence="3">DSM 5631 / JCM 9629 / NBRC 100127 / Av18</strain>
    </source>
</reference>
<keyword evidence="3" id="KW-1185">Reference proteome</keyword>
<keyword evidence="2" id="KW-0808">Transferase</keyword>
<dbReference type="InterPro" id="IPR004399">
    <property type="entry name" value="HMP/HMP-P_kinase_dom"/>
</dbReference>
<dbReference type="GO" id="GO:0005829">
    <property type="term" value="C:cytosol"/>
    <property type="evidence" value="ECO:0007669"/>
    <property type="project" value="TreeGrafter"/>
</dbReference>
<dbReference type="InterPro" id="IPR013749">
    <property type="entry name" value="PM/HMP-P_kinase-1"/>
</dbReference>
<dbReference type="PANTHER" id="PTHR20858:SF17">
    <property type="entry name" value="HYDROXYMETHYLPYRIMIDINE_PHOSPHOMETHYLPYRIMIDINE KINASE THI20-RELATED"/>
    <property type="match status" value="1"/>
</dbReference>
<dbReference type="CDD" id="cd01169">
    <property type="entry name" value="HMPP_kinase"/>
    <property type="match status" value="1"/>
</dbReference>
<protein>
    <submittedName>
        <fullName evidence="2">Phosphomethylpyrimidine kinase</fullName>
        <ecNumber evidence="2">2.7.4.7</ecNumber>
    </submittedName>
</protein>
<evidence type="ECO:0000313" key="2">
    <source>
        <dbReference type="EMBL" id="ADB58645.1"/>
    </source>
</evidence>
<accession>D2REV1</accession>
<dbReference type="RefSeq" id="WP_012940981.1">
    <property type="nucleotide sequence ID" value="NC_013741.1"/>
</dbReference>
<organism evidence="2 3">
    <name type="scientific">Archaeoglobus profundus (strain DSM 5631 / JCM 9629 / NBRC 100127 / Av18)</name>
    <dbReference type="NCBI Taxonomy" id="572546"/>
    <lineage>
        <taxon>Archaea</taxon>
        <taxon>Methanobacteriati</taxon>
        <taxon>Methanobacteriota</taxon>
        <taxon>Archaeoglobi</taxon>
        <taxon>Archaeoglobales</taxon>
        <taxon>Archaeoglobaceae</taxon>
        <taxon>Archaeoglobus</taxon>
    </lineage>
</organism>
<dbReference type="EMBL" id="CP001857">
    <property type="protein sequence ID" value="ADB58645.1"/>
    <property type="molecule type" value="Genomic_DNA"/>
</dbReference>
<dbReference type="PaxDb" id="572546-Arcpr_1599"/>
<gene>
    <name evidence="2" type="ordered locus">Arcpr_1599</name>
</gene>
<dbReference type="STRING" id="572546.Arcpr_1599"/>
<keyword evidence="2" id="KW-0418">Kinase</keyword>
<dbReference type="Pfam" id="PF08543">
    <property type="entry name" value="Phos_pyr_kin"/>
    <property type="match status" value="1"/>
</dbReference>
<dbReference type="Gene3D" id="3.40.1190.20">
    <property type="match status" value="1"/>
</dbReference>
<dbReference type="SUPFAM" id="SSF53613">
    <property type="entry name" value="Ribokinase-like"/>
    <property type="match status" value="1"/>
</dbReference>
<dbReference type="EC" id="2.7.4.7" evidence="2"/>
<evidence type="ECO:0000313" key="3">
    <source>
        <dbReference type="Proteomes" id="UP000001901"/>
    </source>
</evidence>
<proteinExistence type="predicted"/>
<sequence>MKTVVSFAGVDPSNGAGIYVDLAVIKSLGFHPAGVVTTLTYQNTCGVKGVVNLSDCIEGQADAVFEDLDIVGVKVGLVLKGCEVIAKYMKKVEVSVVDPVLVSTTGYDFENLDVYKFLAKHCEVLTPNVDEAMALSECRITDLKSARECAKEISRTYGCSVVITGGKLKGVDVIFDGKFYTVESKLFNYEVHGTGCVYSSALTCHLAKGLNLYEACKNAREVVLKAVENSKTVGRCLRVVNP</sequence>
<dbReference type="KEGG" id="apo:Arcpr_1599"/>
<feature type="domain" description="Pyridoxamine kinase/Phosphomethylpyrimidine kinase" evidence="1">
    <location>
        <begin position="11"/>
        <end position="236"/>
    </location>
</feature>
<dbReference type="OrthoDB" id="43786at2157"/>
<dbReference type="eggNOG" id="arCOG00020">
    <property type="taxonomic scope" value="Archaea"/>
</dbReference>
<dbReference type="GeneID" id="8740290"/>
<dbReference type="AlphaFoldDB" id="D2REV1"/>
<dbReference type="PANTHER" id="PTHR20858">
    <property type="entry name" value="PHOSPHOMETHYLPYRIMIDINE KINASE"/>
    <property type="match status" value="1"/>
</dbReference>
<evidence type="ECO:0000259" key="1">
    <source>
        <dbReference type="Pfam" id="PF08543"/>
    </source>
</evidence>
<name>D2REV1_ARCPA</name>